<proteinExistence type="predicted"/>
<comment type="caution">
    <text evidence="3">The sequence shown here is derived from an EMBL/GenBank/DDBJ whole genome shotgun (WGS) entry which is preliminary data.</text>
</comment>
<dbReference type="InterPro" id="IPR032623">
    <property type="entry name" value="FecR_N"/>
</dbReference>
<dbReference type="AlphaFoldDB" id="A0A0A0EXA0"/>
<dbReference type="InterPro" id="IPR012373">
    <property type="entry name" value="Ferrdict_sens_TM"/>
</dbReference>
<feature type="domain" description="FecR N-terminal" evidence="2">
    <location>
        <begin position="11"/>
        <end position="52"/>
    </location>
</feature>
<reference evidence="3 4" key="1">
    <citation type="submission" date="2013-08" db="EMBL/GenBank/DDBJ databases">
        <title>Genome sequencing of Lysobacter.</title>
        <authorList>
            <person name="Zhang S."/>
            <person name="Wang G."/>
        </authorList>
    </citation>
    <scope>NUCLEOTIDE SEQUENCE [LARGE SCALE GENOMIC DNA]</scope>
    <source>
        <strain evidence="3 4">GH1-9</strain>
    </source>
</reference>
<evidence type="ECO:0008006" key="5">
    <source>
        <dbReference type="Google" id="ProtNLM"/>
    </source>
</evidence>
<evidence type="ECO:0000259" key="2">
    <source>
        <dbReference type="Pfam" id="PF16220"/>
    </source>
</evidence>
<name>A0A0A0EXA0_9GAMM</name>
<accession>A0A0A0EXA0</accession>
<dbReference type="InterPro" id="IPR006860">
    <property type="entry name" value="FecR"/>
</dbReference>
<dbReference type="Pfam" id="PF16220">
    <property type="entry name" value="DUF4880"/>
    <property type="match status" value="1"/>
</dbReference>
<gene>
    <name evidence="3" type="ORF">N800_02005</name>
</gene>
<dbReference type="Proteomes" id="UP000029998">
    <property type="component" value="Unassembled WGS sequence"/>
</dbReference>
<dbReference type="Pfam" id="PF04773">
    <property type="entry name" value="FecR"/>
    <property type="match status" value="1"/>
</dbReference>
<protein>
    <recommendedName>
        <fullName evidence="5">FecR protein domain-containing protein</fullName>
    </recommendedName>
</protein>
<dbReference type="EMBL" id="AVPU01000009">
    <property type="protein sequence ID" value="KGM54860.1"/>
    <property type="molecule type" value="Genomic_DNA"/>
</dbReference>
<evidence type="ECO:0000313" key="4">
    <source>
        <dbReference type="Proteomes" id="UP000029998"/>
    </source>
</evidence>
<feature type="domain" description="FecR protein" evidence="1">
    <location>
        <begin position="119"/>
        <end position="209"/>
    </location>
</feature>
<keyword evidence="4" id="KW-1185">Reference proteome</keyword>
<dbReference type="PANTHER" id="PTHR30273:SF2">
    <property type="entry name" value="PROTEIN FECR"/>
    <property type="match status" value="1"/>
</dbReference>
<dbReference type="Gene3D" id="2.60.120.1440">
    <property type="match status" value="1"/>
</dbReference>
<evidence type="ECO:0000259" key="1">
    <source>
        <dbReference type="Pfam" id="PF04773"/>
    </source>
</evidence>
<sequence length="328" mass="35074">MNEHAPERGVDQAAWWVARLDAPDCKASERAAFEDWLAQSPLHVEAWVRADAIHAAAAQLADDDLLRAAARKARREGRDAFAKRPGLRTWGWAAAASLAVVAGMLAWRLLPTPPTPEQRYATAVGEQRTIGLADGTTLLLDTGSAVTVRLGQGQREVDVDAGRVQLAVGDDPRPFLVRAGTTTIRDIGTTFQVCREGGATRVGLVDGAVIVSAPLPTGKVEQVRLSPGEQVAVQADAGFAPVEALDIAVAEGWTQGELVFKEHRLDALLAEANRYSTTKLTLADPTLAEITVSGVFRAGNQDALVSALERGWGLHARRIGPDEISLHR</sequence>
<dbReference type="STRING" id="1385517.N800_02005"/>
<dbReference type="PANTHER" id="PTHR30273">
    <property type="entry name" value="PERIPLASMIC SIGNAL SENSOR AND SIGMA FACTOR ACTIVATOR FECR-RELATED"/>
    <property type="match status" value="1"/>
</dbReference>
<organism evidence="3 4">
    <name type="scientific">Lysobacter daejeonensis GH1-9</name>
    <dbReference type="NCBI Taxonomy" id="1385517"/>
    <lineage>
        <taxon>Bacteria</taxon>
        <taxon>Pseudomonadati</taxon>
        <taxon>Pseudomonadota</taxon>
        <taxon>Gammaproteobacteria</taxon>
        <taxon>Lysobacterales</taxon>
        <taxon>Lysobacteraceae</taxon>
        <taxon>Aerolutibacter</taxon>
    </lineage>
</organism>
<evidence type="ECO:0000313" key="3">
    <source>
        <dbReference type="EMBL" id="KGM54860.1"/>
    </source>
</evidence>
<dbReference type="eggNOG" id="COG3712">
    <property type="taxonomic scope" value="Bacteria"/>
</dbReference>
<dbReference type="GO" id="GO:0016989">
    <property type="term" value="F:sigma factor antagonist activity"/>
    <property type="evidence" value="ECO:0007669"/>
    <property type="project" value="TreeGrafter"/>
</dbReference>
<dbReference type="PIRSF" id="PIRSF018266">
    <property type="entry name" value="FecR"/>
    <property type="match status" value="1"/>
</dbReference>